<evidence type="ECO:0000259" key="3">
    <source>
        <dbReference type="PROSITE" id="PS51263"/>
    </source>
</evidence>
<dbReference type="PROSITE" id="PS51263">
    <property type="entry name" value="ADF_H"/>
    <property type="match status" value="1"/>
</dbReference>
<dbReference type="OrthoDB" id="10249245at2759"/>
<reference evidence="4" key="1">
    <citation type="submission" date="2019-06" db="EMBL/GenBank/DDBJ databases">
        <authorList>
            <consortium name="Wellcome Sanger Institute Data Sharing"/>
        </authorList>
    </citation>
    <scope>NUCLEOTIDE SEQUENCE [LARGE SCALE GENOMIC DNA]</scope>
</reference>
<dbReference type="PANTHER" id="PTHR11913">
    <property type="entry name" value="COFILIN-RELATED"/>
    <property type="match status" value="1"/>
</dbReference>
<keyword evidence="5" id="KW-1185">Reference proteome</keyword>
<proteinExistence type="inferred from homology"/>
<accession>A0A672HKP9</accession>
<dbReference type="GO" id="GO:0030042">
    <property type="term" value="P:actin filament depolymerization"/>
    <property type="evidence" value="ECO:0007669"/>
    <property type="project" value="InterPro"/>
</dbReference>
<sequence>MASGVEVDDEAVNLFTDMKMRKYTETPDGKKIRKKAVVFCINGDKIVTEADKEILSVDDDEEHEDPLKSFINLLPENGCRYALYDAAYETEDNKKCQDLVFVMWSPDTCGVRDKMLYASSKDAIRKKFTGLKHNWEVKGREDLENRCTVADKLRGHGACLKTLEGKPL</sequence>
<reference evidence="4" key="2">
    <citation type="submission" date="2025-08" db="UniProtKB">
        <authorList>
            <consortium name="Ensembl"/>
        </authorList>
    </citation>
    <scope>IDENTIFICATION</scope>
</reference>
<dbReference type="GeneID" id="115406466"/>
<dbReference type="InterPro" id="IPR002108">
    <property type="entry name" value="ADF-H"/>
</dbReference>
<gene>
    <name evidence="4" type="primary">LOC115406466</name>
</gene>
<dbReference type="GO" id="GO:0003779">
    <property type="term" value="F:actin binding"/>
    <property type="evidence" value="ECO:0007669"/>
    <property type="project" value="UniProtKB-KW"/>
</dbReference>
<reference evidence="4" key="3">
    <citation type="submission" date="2025-09" db="UniProtKB">
        <authorList>
            <consortium name="Ensembl"/>
        </authorList>
    </citation>
    <scope>IDENTIFICATION</scope>
</reference>
<evidence type="ECO:0000313" key="5">
    <source>
        <dbReference type="Proteomes" id="UP000472267"/>
    </source>
</evidence>
<dbReference type="InParanoid" id="A0A672HKP9"/>
<dbReference type="InterPro" id="IPR017904">
    <property type="entry name" value="ADF/Cofilin"/>
</dbReference>
<dbReference type="Ensembl" id="ENSSFAT00005030718.1">
    <property type="protein sequence ID" value="ENSSFAP00005029627.1"/>
    <property type="gene ID" value="ENSSFAG00005015053.1"/>
</dbReference>
<evidence type="ECO:0000256" key="2">
    <source>
        <dbReference type="ARBA" id="ARBA00023203"/>
    </source>
</evidence>
<protein>
    <submittedName>
        <fullName evidence="4">Cofilin-2-like</fullName>
    </submittedName>
</protein>
<dbReference type="AlphaFoldDB" id="A0A672HKP9"/>
<dbReference type="RefSeq" id="XP_029972399.1">
    <property type="nucleotide sequence ID" value="XM_030116539.1"/>
</dbReference>
<dbReference type="SUPFAM" id="SSF55753">
    <property type="entry name" value="Actin depolymerizing proteins"/>
    <property type="match status" value="1"/>
</dbReference>
<dbReference type="Proteomes" id="UP000472267">
    <property type="component" value="Chromosome 19"/>
</dbReference>
<dbReference type="Gene3D" id="3.40.20.10">
    <property type="entry name" value="Severin"/>
    <property type="match status" value="1"/>
</dbReference>
<dbReference type="CDD" id="cd11286">
    <property type="entry name" value="ADF_cofilin_like"/>
    <property type="match status" value="1"/>
</dbReference>
<evidence type="ECO:0000256" key="1">
    <source>
        <dbReference type="ARBA" id="ARBA00006844"/>
    </source>
</evidence>
<comment type="similarity">
    <text evidence="1">Belongs to the actin-binding proteins ADF family.</text>
</comment>
<feature type="domain" description="ADF-H" evidence="3">
    <location>
        <begin position="2"/>
        <end position="153"/>
    </location>
</feature>
<dbReference type="SMART" id="SM00102">
    <property type="entry name" value="ADF"/>
    <property type="match status" value="1"/>
</dbReference>
<name>A0A672HKP9_SALFA</name>
<keyword evidence="2" id="KW-0009">Actin-binding</keyword>
<dbReference type="OMA" id="ITFYSWS"/>
<dbReference type="Pfam" id="PF00241">
    <property type="entry name" value="Cofilin_ADF"/>
    <property type="match status" value="1"/>
</dbReference>
<dbReference type="PRINTS" id="PR00006">
    <property type="entry name" value="COFILIN"/>
</dbReference>
<organism evidence="4 5">
    <name type="scientific">Salarias fasciatus</name>
    <name type="common">Jewelled blenny</name>
    <name type="synonym">Blennius fasciatus</name>
    <dbReference type="NCBI Taxonomy" id="181472"/>
    <lineage>
        <taxon>Eukaryota</taxon>
        <taxon>Metazoa</taxon>
        <taxon>Chordata</taxon>
        <taxon>Craniata</taxon>
        <taxon>Vertebrata</taxon>
        <taxon>Euteleostomi</taxon>
        <taxon>Actinopterygii</taxon>
        <taxon>Neopterygii</taxon>
        <taxon>Teleostei</taxon>
        <taxon>Neoteleostei</taxon>
        <taxon>Acanthomorphata</taxon>
        <taxon>Ovalentaria</taxon>
        <taxon>Blenniimorphae</taxon>
        <taxon>Blenniiformes</taxon>
        <taxon>Blennioidei</taxon>
        <taxon>Blenniidae</taxon>
        <taxon>Salariinae</taxon>
        <taxon>Salarias</taxon>
    </lineage>
</organism>
<evidence type="ECO:0000313" key="4">
    <source>
        <dbReference type="Ensembl" id="ENSSFAP00005029627.1"/>
    </source>
</evidence>
<dbReference type="GO" id="GO:0015629">
    <property type="term" value="C:actin cytoskeleton"/>
    <property type="evidence" value="ECO:0007669"/>
    <property type="project" value="InterPro"/>
</dbReference>
<dbReference type="InterPro" id="IPR029006">
    <property type="entry name" value="ADF-H/Gelsolin-like_dom_sf"/>
</dbReference>